<dbReference type="STRING" id="177437.HRM2_46450"/>
<evidence type="ECO:0000256" key="5">
    <source>
        <dbReference type="ARBA" id="ARBA00023136"/>
    </source>
</evidence>
<feature type="transmembrane region" description="Helical" evidence="6">
    <location>
        <begin position="12"/>
        <end position="29"/>
    </location>
</feature>
<dbReference type="CDD" id="cd06423">
    <property type="entry name" value="CESA_like"/>
    <property type="match status" value="1"/>
</dbReference>
<accession>C0QGC2</accession>
<sequence>MESLSSRVFKLTFILCIAFSGMMIGLRGATPWTRISWPQAFTIHPAMCFGSLLLTLVVVELVWRIVLAVRYRPISDCETSQLPHCTVIVPAFNEGVQVYKTLKSLVASDYPKKKLQLIAVDDGSQDDTWDWIKKAKQELGKGLKIIRLQQNQGKRHALYSGFVKSTGSILITVDSDSMVEPLTIRHMVAPFVKDARVGAVAGNVRVLNREKGMIPRMLDVAFVYGFDFMRASQSMVNTVMCTPGALSAYRKSVVIQVLPEWLHQTYCGRPANIGEDRAMTNLILREGNHVLFQQNAMVYTEIPVTYTKLCKMYLRWGRSNVRETIAMSRFAFRKFRKGSMVGARINLLSGWLSLIKTPLFVITLVKIMPQNFSSFGISIVAGILVFQSLAAGIYAWKYNRTSALWAYTYGFYGFLALSWIKPYALMTSHRSGWLTRDIAPKQAQSLSLMGEQPRLITDALHPAHII</sequence>
<dbReference type="Proteomes" id="UP000000442">
    <property type="component" value="Chromosome"/>
</dbReference>
<evidence type="ECO:0000313" key="8">
    <source>
        <dbReference type="Proteomes" id="UP000000442"/>
    </source>
</evidence>
<reference evidence="7 8" key="1">
    <citation type="journal article" date="2009" name="Environ. Microbiol.">
        <title>Genome sequence of Desulfobacterium autotrophicum HRM2, a marine sulfate reducer oxidizing organic carbon completely to carbon dioxide.</title>
        <authorList>
            <person name="Strittmatter A.W."/>
            <person name="Liesegang H."/>
            <person name="Rabus R."/>
            <person name="Decker I."/>
            <person name="Amann J."/>
            <person name="Andres S."/>
            <person name="Henne A."/>
            <person name="Fricke W.F."/>
            <person name="Martinez-Arias R."/>
            <person name="Bartels D."/>
            <person name="Goesmann A."/>
            <person name="Krause L."/>
            <person name="Puehler A."/>
            <person name="Klenk H.P."/>
            <person name="Richter M."/>
            <person name="Schuler M."/>
            <person name="Gloeckner F.O."/>
            <person name="Meyerdierks A."/>
            <person name="Gottschalk G."/>
            <person name="Amann R."/>
        </authorList>
    </citation>
    <scope>NUCLEOTIDE SEQUENCE [LARGE SCALE GENOMIC DNA]</scope>
    <source>
        <strain evidence="8">ATCC 43914 / DSM 3382 / HRM2</strain>
    </source>
</reference>
<dbReference type="GO" id="GO:0030213">
    <property type="term" value="P:hyaluronan biosynthetic process"/>
    <property type="evidence" value="ECO:0007669"/>
    <property type="project" value="TreeGrafter"/>
</dbReference>
<dbReference type="InterPro" id="IPR029044">
    <property type="entry name" value="Nucleotide-diphossugar_trans"/>
</dbReference>
<evidence type="ECO:0000313" key="7">
    <source>
        <dbReference type="EMBL" id="ACN17701.1"/>
    </source>
</evidence>
<evidence type="ECO:0000256" key="1">
    <source>
        <dbReference type="ARBA" id="ARBA00004236"/>
    </source>
</evidence>
<dbReference type="CAZy" id="GT2">
    <property type="family name" value="Glycosyltransferase Family 2"/>
</dbReference>
<name>C0QGC2_DESAH</name>
<dbReference type="Pfam" id="PF13641">
    <property type="entry name" value="Glyco_tranf_2_3"/>
    <property type="match status" value="1"/>
</dbReference>
<organism evidence="7 8">
    <name type="scientific">Desulforapulum autotrophicum (strain ATCC 43914 / DSM 3382 / VKM B-1955 / HRM2)</name>
    <name type="common">Desulfobacterium autotrophicum</name>
    <dbReference type="NCBI Taxonomy" id="177437"/>
    <lineage>
        <taxon>Bacteria</taxon>
        <taxon>Pseudomonadati</taxon>
        <taxon>Thermodesulfobacteriota</taxon>
        <taxon>Desulfobacteria</taxon>
        <taxon>Desulfobacterales</taxon>
        <taxon>Desulfobacteraceae</taxon>
        <taxon>Desulforapulum</taxon>
    </lineage>
</organism>
<feature type="transmembrane region" description="Helical" evidence="6">
    <location>
        <begin position="374"/>
        <end position="396"/>
    </location>
</feature>
<evidence type="ECO:0000256" key="4">
    <source>
        <dbReference type="ARBA" id="ARBA00022679"/>
    </source>
</evidence>
<dbReference type="GO" id="GO:0050501">
    <property type="term" value="F:hyaluronan synthase activity"/>
    <property type="evidence" value="ECO:0007669"/>
    <property type="project" value="TreeGrafter"/>
</dbReference>
<gene>
    <name evidence="7" type="primary">nodC</name>
    <name evidence="7" type="ordered locus">HRM2_46450</name>
</gene>
<keyword evidence="8" id="KW-1185">Reference proteome</keyword>
<dbReference type="SUPFAM" id="SSF53448">
    <property type="entry name" value="Nucleotide-diphospho-sugar transferases"/>
    <property type="match status" value="1"/>
</dbReference>
<evidence type="ECO:0000256" key="6">
    <source>
        <dbReference type="SAM" id="Phobius"/>
    </source>
</evidence>
<protein>
    <submittedName>
        <fullName evidence="7">NodC</fullName>
    </submittedName>
</protein>
<dbReference type="PANTHER" id="PTHR22913:SF12">
    <property type="entry name" value="MANNURONAN SYNTHASE"/>
    <property type="match status" value="1"/>
</dbReference>
<keyword evidence="3" id="KW-0328">Glycosyltransferase</keyword>
<keyword evidence="6" id="KW-1133">Transmembrane helix</keyword>
<feature type="transmembrane region" description="Helical" evidence="6">
    <location>
        <begin position="345"/>
        <end position="368"/>
    </location>
</feature>
<comment type="subcellular location">
    <subcellularLocation>
        <location evidence="1">Cell membrane</location>
    </subcellularLocation>
</comment>
<dbReference type="KEGG" id="dat:HRM2_46450"/>
<keyword evidence="4" id="KW-0808">Transferase</keyword>
<feature type="transmembrane region" description="Helical" evidence="6">
    <location>
        <begin position="41"/>
        <end position="63"/>
    </location>
</feature>
<dbReference type="GO" id="GO:0085029">
    <property type="term" value="P:extracellular matrix assembly"/>
    <property type="evidence" value="ECO:0007669"/>
    <property type="project" value="TreeGrafter"/>
</dbReference>
<keyword evidence="6" id="KW-0812">Transmembrane</keyword>
<dbReference type="AlphaFoldDB" id="C0QGC2"/>
<dbReference type="Gene3D" id="3.90.550.10">
    <property type="entry name" value="Spore Coat Polysaccharide Biosynthesis Protein SpsA, Chain A"/>
    <property type="match status" value="1"/>
</dbReference>
<dbReference type="PANTHER" id="PTHR22913">
    <property type="entry name" value="HYALURONAN SYNTHASE"/>
    <property type="match status" value="1"/>
</dbReference>
<dbReference type="HOGENOM" id="CLU_029695_4_2_7"/>
<keyword evidence="2" id="KW-1003">Cell membrane</keyword>
<evidence type="ECO:0000256" key="3">
    <source>
        <dbReference type="ARBA" id="ARBA00022676"/>
    </source>
</evidence>
<dbReference type="eggNOG" id="COG1215">
    <property type="taxonomic scope" value="Bacteria"/>
</dbReference>
<dbReference type="GO" id="GO:0005886">
    <property type="term" value="C:plasma membrane"/>
    <property type="evidence" value="ECO:0007669"/>
    <property type="project" value="UniProtKB-SubCell"/>
</dbReference>
<evidence type="ECO:0000256" key="2">
    <source>
        <dbReference type="ARBA" id="ARBA00022475"/>
    </source>
</evidence>
<feature type="transmembrane region" description="Helical" evidence="6">
    <location>
        <begin position="403"/>
        <end position="420"/>
    </location>
</feature>
<proteinExistence type="predicted"/>
<keyword evidence="5 6" id="KW-0472">Membrane</keyword>
<dbReference type="EMBL" id="CP001087">
    <property type="protein sequence ID" value="ACN17701.1"/>
    <property type="molecule type" value="Genomic_DNA"/>
</dbReference>